<dbReference type="InterPro" id="IPR003265">
    <property type="entry name" value="HhH-GPD_domain"/>
</dbReference>
<evidence type="ECO:0000259" key="1">
    <source>
        <dbReference type="SMART" id="SM00478"/>
    </source>
</evidence>
<protein>
    <submittedName>
        <fullName evidence="2">Endonuclease-3</fullName>
        <ecNumber evidence="2">4.2.99.18</ecNumber>
    </submittedName>
</protein>
<dbReference type="PANTHER" id="PTHR47203:SF1">
    <property type="entry name" value="HYPOTHETICAL BASE EXCISION DNA REPAIR PROTEIN (EUROFUNG)"/>
    <property type="match status" value="1"/>
</dbReference>
<dbReference type="PIRSF" id="PIRSF001435">
    <property type="entry name" value="Nth"/>
    <property type="match status" value="1"/>
</dbReference>
<dbReference type="InterPro" id="IPR011257">
    <property type="entry name" value="DNA_glycosylase"/>
</dbReference>
<sequence length="256" mass="28307">MQGTFDFGAAGDLLWVRDQLRSCFERVRSIPLRTPVGQLVKSSISGRTRDEVSTLAYRRLVETYPGWADVANAAIAEVEAVIGDVTFPDVKARYLHDALQAIAARQPDFDLTFLHQFGVGQALAWLERLPGVGRKVSASTLNFSTLHMPAFVVDTHILRILRRFGFVRGKADTRNAYEAVMATAQDWSATDLAELHILMKRLGQTVCCADRSDCRDCRIGLRCRAAASTLPLSSRAARPRYSRSVCGPRRPVAGGR</sequence>
<dbReference type="RefSeq" id="WP_188071893.1">
    <property type="nucleotide sequence ID" value="NZ_BSPS01000006.1"/>
</dbReference>
<dbReference type="PANTHER" id="PTHR47203">
    <property type="match status" value="1"/>
</dbReference>
<dbReference type="AlphaFoldDB" id="A0A7W6BM76"/>
<comment type="caution">
    <text evidence="2">The sequence shown here is derived from an EMBL/GenBank/DDBJ whole genome shotgun (WGS) entry which is preliminary data.</text>
</comment>
<dbReference type="SUPFAM" id="SSF48150">
    <property type="entry name" value="DNA-glycosylase"/>
    <property type="match status" value="1"/>
</dbReference>
<keyword evidence="3" id="KW-1185">Reference proteome</keyword>
<proteinExistence type="predicted"/>
<dbReference type="Gene3D" id="1.10.340.30">
    <property type="entry name" value="Hypothetical protein, domain 2"/>
    <property type="match status" value="1"/>
</dbReference>
<dbReference type="GO" id="GO:0140078">
    <property type="term" value="F:class I DNA-(apurinic or apyrimidinic site) endonuclease activity"/>
    <property type="evidence" value="ECO:0007669"/>
    <property type="project" value="UniProtKB-EC"/>
</dbReference>
<keyword evidence="2" id="KW-0456">Lyase</keyword>
<keyword evidence="2" id="KW-0540">Nuclease</keyword>
<dbReference type="Proteomes" id="UP000571950">
    <property type="component" value="Unassembled WGS sequence"/>
</dbReference>
<reference evidence="2 3" key="1">
    <citation type="submission" date="2020-08" db="EMBL/GenBank/DDBJ databases">
        <title>Genomic Encyclopedia of Type Strains, Phase IV (KMG-IV): sequencing the most valuable type-strain genomes for metagenomic binning, comparative biology and taxonomic classification.</title>
        <authorList>
            <person name="Goeker M."/>
        </authorList>
    </citation>
    <scope>NUCLEOTIDE SEQUENCE [LARGE SCALE GENOMIC DNA]</scope>
    <source>
        <strain evidence="2 3">DSM 26189</strain>
    </source>
</reference>
<dbReference type="Pfam" id="PF00730">
    <property type="entry name" value="HhH-GPD"/>
    <property type="match status" value="1"/>
</dbReference>
<dbReference type="EC" id="4.2.99.18" evidence="2"/>
<dbReference type="Gene3D" id="1.10.1670.10">
    <property type="entry name" value="Helix-hairpin-Helix base-excision DNA repair enzymes (C-terminal)"/>
    <property type="match status" value="1"/>
</dbReference>
<accession>A0A7W6BM76</accession>
<evidence type="ECO:0000313" key="3">
    <source>
        <dbReference type="Proteomes" id="UP000571950"/>
    </source>
</evidence>
<feature type="domain" description="HhH-GPD" evidence="1">
    <location>
        <begin position="44"/>
        <end position="205"/>
    </location>
</feature>
<dbReference type="GO" id="GO:0006284">
    <property type="term" value="P:base-excision repair"/>
    <property type="evidence" value="ECO:0007669"/>
    <property type="project" value="InterPro"/>
</dbReference>
<dbReference type="SMART" id="SM00478">
    <property type="entry name" value="ENDO3c"/>
    <property type="match status" value="1"/>
</dbReference>
<dbReference type="EMBL" id="JACIDT010000006">
    <property type="protein sequence ID" value="MBB3926395.1"/>
    <property type="molecule type" value="Genomic_DNA"/>
</dbReference>
<keyword evidence="2" id="KW-0255">Endonuclease</keyword>
<organism evidence="2 3">
    <name type="scientific">Sphingobium jiangsuense</name>
    <dbReference type="NCBI Taxonomy" id="870476"/>
    <lineage>
        <taxon>Bacteria</taxon>
        <taxon>Pseudomonadati</taxon>
        <taxon>Pseudomonadota</taxon>
        <taxon>Alphaproteobacteria</taxon>
        <taxon>Sphingomonadales</taxon>
        <taxon>Sphingomonadaceae</taxon>
        <taxon>Sphingobium</taxon>
    </lineage>
</organism>
<evidence type="ECO:0000313" key="2">
    <source>
        <dbReference type="EMBL" id="MBB3926395.1"/>
    </source>
</evidence>
<dbReference type="CDD" id="cd00056">
    <property type="entry name" value="ENDO3c"/>
    <property type="match status" value="1"/>
</dbReference>
<gene>
    <name evidence="2" type="ORF">GGR43_002112</name>
</gene>
<name>A0A7W6BM76_9SPHN</name>
<keyword evidence="2" id="KW-0378">Hydrolase</keyword>
<dbReference type="InterPro" id="IPR023170">
    <property type="entry name" value="HhH_base_excis_C"/>
</dbReference>